<dbReference type="PATRIC" id="fig|210007.7.peg.1200"/>
<proteinExistence type="predicted"/>
<accession>Q8DTJ5</accession>
<dbReference type="SUPFAM" id="SSF56801">
    <property type="entry name" value="Acetyl-CoA synthetase-like"/>
    <property type="match status" value="2"/>
</dbReference>
<dbReference type="FunFam" id="3.40.50.980:FF:000001">
    <property type="entry name" value="Non-ribosomal peptide synthetase"/>
    <property type="match status" value="1"/>
</dbReference>
<dbReference type="PROSITE" id="PS00012">
    <property type="entry name" value="PHOSPHOPANTETHEINE"/>
    <property type="match status" value="1"/>
</dbReference>
<evidence type="ECO:0000313" key="7">
    <source>
        <dbReference type="Proteomes" id="UP000002512"/>
    </source>
</evidence>
<gene>
    <name evidence="6" type="primary">bacA1</name>
    <name evidence="6" type="ordered locus">SMU_1342</name>
</gene>
<dbReference type="PROSITE" id="PS00455">
    <property type="entry name" value="AMP_BINDING"/>
    <property type="match status" value="2"/>
</dbReference>
<comment type="cofactor">
    <cofactor evidence="1">
        <name>pantetheine 4'-phosphate</name>
        <dbReference type="ChEBI" id="CHEBI:47942"/>
    </cofactor>
</comment>
<evidence type="ECO:0000256" key="1">
    <source>
        <dbReference type="ARBA" id="ARBA00001957"/>
    </source>
</evidence>
<feature type="domain" description="Carrier" evidence="5">
    <location>
        <begin position="693"/>
        <end position="768"/>
    </location>
</feature>
<evidence type="ECO:0000256" key="4">
    <source>
        <dbReference type="ARBA" id="ARBA00023194"/>
    </source>
</evidence>
<dbReference type="EMBL" id="AE014133">
    <property type="protein sequence ID" value="AAN59015.1"/>
    <property type="molecule type" value="Genomic_DNA"/>
</dbReference>
<reference evidence="6 7" key="1">
    <citation type="journal article" date="2002" name="Proc. Natl. Acad. Sci. U.S.A.">
        <title>Genome sequence of Streptococcus mutans UA159, a cariogenic dental pathogen.</title>
        <authorList>
            <person name="Ajdic D."/>
            <person name="McShan W.M."/>
            <person name="McLaughlin R.E."/>
            <person name="Savic G."/>
            <person name="Chang J."/>
            <person name="Carson M.B."/>
            <person name="Primeaux C."/>
            <person name="Tian R."/>
            <person name="Kenton S."/>
            <person name="Jia H."/>
            <person name="Lin S."/>
            <person name="Qian Y."/>
            <person name="Li S."/>
            <person name="Zhu H."/>
            <person name="Najar F."/>
            <person name="Lai H."/>
            <person name="White J."/>
            <person name="Roe B.A."/>
            <person name="Ferretti J.J."/>
        </authorList>
    </citation>
    <scope>NUCLEOTIDE SEQUENCE [LARGE SCALE GENOMIC DNA]</scope>
    <source>
        <strain evidence="7">ATCC 700610 / UA159</strain>
    </source>
</reference>
<dbReference type="InterPro" id="IPR042099">
    <property type="entry name" value="ANL_N_sf"/>
</dbReference>
<dbReference type="PhylomeDB" id="Q8DTJ5"/>
<dbReference type="InterPro" id="IPR009081">
    <property type="entry name" value="PP-bd_ACP"/>
</dbReference>
<dbReference type="InterPro" id="IPR006162">
    <property type="entry name" value="Ppantetheine_attach_site"/>
</dbReference>
<protein>
    <submittedName>
        <fullName evidence="6">Bacitracin synthetase 1 BacA</fullName>
    </submittedName>
</protein>
<dbReference type="STRING" id="210007.SMU_1342"/>
<organism evidence="6 7">
    <name type="scientific">Streptococcus mutans serotype c (strain ATCC 700610 / UA159)</name>
    <dbReference type="NCBI Taxonomy" id="210007"/>
    <lineage>
        <taxon>Bacteria</taxon>
        <taxon>Bacillati</taxon>
        <taxon>Bacillota</taxon>
        <taxon>Bacilli</taxon>
        <taxon>Lactobacillales</taxon>
        <taxon>Streptococcaceae</taxon>
        <taxon>Streptococcus</taxon>
    </lineage>
</organism>
<dbReference type="GO" id="GO:0003824">
    <property type="term" value="F:catalytic activity"/>
    <property type="evidence" value="ECO:0007669"/>
    <property type="project" value="InterPro"/>
</dbReference>
<dbReference type="NCBIfam" id="NF003417">
    <property type="entry name" value="PRK04813.1"/>
    <property type="match status" value="2"/>
</dbReference>
<dbReference type="Gene3D" id="3.40.50.12780">
    <property type="entry name" value="N-terminal domain of ligase-like"/>
    <property type="match status" value="1"/>
</dbReference>
<evidence type="ECO:0000259" key="5">
    <source>
        <dbReference type="PROSITE" id="PS50075"/>
    </source>
</evidence>
<dbReference type="GO" id="GO:0008610">
    <property type="term" value="P:lipid biosynthetic process"/>
    <property type="evidence" value="ECO:0007669"/>
    <property type="project" value="UniProtKB-ARBA"/>
</dbReference>
<dbReference type="RefSeq" id="WP_002267529.1">
    <property type="nucleotide sequence ID" value="NC_004350.2"/>
</dbReference>
<name>Q8DTJ5_STRMU</name>
<dbReference type="PROSITE" id="PS50075">
    <property type="entry name" value="CARRIER"/>
    <property type="match status" value="2"/>
</dbReference>
<dbReference type="InterPro" id="IPR001242">
    <property type="entry name" value="Condensation_dom"/>
</dbReference>
<dbReference type="OrthoDB" id="2203144at2"/>
<keyword evidence="4" id="KW-0045">Antibiotic biosynthesis</keyword>
<dbReference type="KEGG" id="smu:SMU_1342"/>
<dbReference type="Gene3D" id="3.30.559.30">
    <property type="entry name" value="Nonribosomal peptide synthetase, condensation domain"/>
    <property type="match status" value="3"/>
</dbReference>
<dbReference type="GO" id="GO:0017000">
    <property type="term" value="P:antibiotic biosynthetic process"/>
    <property type="evidence" value="ECO:0007669"/>
    <property type="project" value="UniProtKB-KW"/>
</dbReference>
<keyword evidence="3" id="KW-0597">Phosphoprotein</keyword>
<dbReference type="InterPro" id="IPR045851">
    <property type="entry name" value="AMP-bd_C_sf"/>
</dbReference>
<dbReference type="FunFam" id="3.40.50.980:FF:000002">
    <property type="entry name" value="Enterobactin synthetase component F"/>
    <property type="match status" value="1"/>
</dbReference>
<dbReference type="InterPro" id="IPR020845">
    <property type="entry name" value="AMP-binding_CS"/>
</dbReference>
<dbReference type="InterPro" id="IPR023213">
    <property type="entry name" value="CAT-like_dom_sf"/>
</dbReference>
<dbReference type="GO" id="GO:0044550">
    <property type="term" value="P:secondary metabolite biosynthetic process"/>
    <property type="evidence" value="ECO:0007669"/>
    <property type="project" value="TreeGrafter"/>
</dbReference>
<dbReference type="CDD" id="cd05930">
    <property type="entry name" value="A_NRPS"/>
    <property type="match status" value="2"/>
</dbReference>
<dbReference type="FunFam" id="3.30.300.30:FF:000015">
    <property type="entry name" value="Nonribosomal peptide synthase SidD"/>
    <property type="match status" value="1"/>
</dbReference>
<evidence type="ECO:0000256" key="2">
    <source>
        <dbReference type="ARBA" id="ARBA00022450"/>
    </source>
</evidence>
<dbReference type="Gene3D" id="2.30.38.10">
    <property type="entry name" value="Luciferase, Domain 3"/>
    <property type="match status" value="1"/>
</dbReference>
<dbReference type="GO" id="GO:0005737">
    <property type="term" value="C:cytoplasm"/>
    <property type="evidence" value="ECO:0007669"/>
    <property type="project" value="TreeGrafter"/>
</dbReference>
<dbReference type="Gene3D" id="3.40.50.980">
    <property type="match status" value="2"/>
</dbReference>
<dbReference type="InterPro" id="IPR000873">
    <property type="entry name" value="AMP-dep_synth/lig_dom"/>
</dbReference>
<dbReference type="Gene3D" id="1.10.1200.10">
    <property type="entry name" value="ACP-like"/>
    <property type="match status" value="2"/>
</dbReference>
<dbReference type="InterPro" id="IPR010071">
    <property type="entry name" value="AA_adenyl_dom"/>
</dbReference>
<dbReference type="Pfam" id="PF00501">
    <property type="entry name" value="AMP-binding"/>
    <property type="match status" value="2"/>
</dbReference>
<dbReference type="InterPro" id="IPR036736">
    <property type="entry name" value="ACP-like_sf"/>
</dbReference>
<dbReference type="Proteomes" id="UP000002512">
    <property type="component" value="Chromosome"/>
</dbReference>
<dbReference type="eggNOG" id="COG1020">
    <property type="taxonomic scope" value="Bacteria"/>
</dbReference>
<keyword evidence="7" id="KW-1185">Reference proteome</keyword>
<dbReference type="SUPFAM" id="SSF47336">
    <property type="entry name" value="ACP-like"/>
    <property type="match status" value="2"/>
</dbReference>
<feature type="domain" description="Carrier" evidence="5">
    <location>
        <begin position="1731"/>
        <end position="1807"/>
    </location>
</feature>
<evidence type="ECO:0000313" key="6">
    <source>
        <dbReference type="EMBL" id="AAN59015.1"/>
    </source>
</evidence>
<dbReference type="PANTHER" id="PTHR45527:SF1">
    <property type="entry name" value="FATTY ACID SYNTHASE"/>
    <property type="match status" value="1"/>
</dbReference>
<keyword evidence="2" id="KW-0596">Phosphopantetheine</keyword>
<sequence>MEILFEQNETRNIEKITKKDPLLTQILFSSLIKMITFKRYGEIGFDTGIVMDGQKLVLLESENMDPQQTLKQIILEEREIILKNNQSFLRKNVTNDIFQRYIIDFRKKKASSINDEHSKNNVYLNFYYQLDMLNCSITNSENEENGLSEMFHLIKTVISELPQNINQKIKDIALITNEEKESILKISRGKELSIEAPTFLKLFQKVTDRLKNKVAISSDDWYLTYEQLNQESEKLSLYLSKLFEPKSIVPLVMDNSSEMFIVIFAILKSGFAFSPISLDYPPERIEHIIKETHLNSVIVPEEANLQISKEIKQYVAKDLLNKAPVEVDQFSNAVNVRGDDIAYVIFTSGTTGTPKGVKVSHQSLMNLITWHNDNFSITSETIAAKYAGVAFDASIWELFPYLSIGAKVYVVSEKDRFDVKKLNQKFIENKVSIAFLPTVVFEKFSKVQNPYLKILLTGAEKLHYFSEQAYEQYNNYGPTEYTVVATSFKLEKHMDNIPIGKPIANTTALVMSNDRHFLPIGFKGELYLGGDSLSSGYLNDSKKTKNSFIELEQIMGQVFYKTGDLVAYTDSGELLYYGRIDNQIKINGYRIELQDIEKNILEIIGQDSDCSVVVIPVSINGLISLHAFYEGVTGFDSNPNQVLKQLTNKLPSYMVPSTIESLSQFPLTSNGKVDRKYLEKIVLNKSTSVKEINNDNPLLVKVMKIITEILKGRQINPDEDFFQMGGNSLTAIELANKLQEELNKKVTIDDIFKFRNAINLVDNLTNRENLKPLETSIQSSEEISYESSPSQKAIFIEQKIDEKSLAYNMPIVYKINGEIDFEKLESSLDKVVKNNELLRSHFYLKDERVMVKTPKVKDYYHVMERKELSEKSFDLTKEFKKFVRPFNLEKDVLIRAKIIKTSSQKYLFLDSHHISFDGGSLNPFINDFKKAYAGVELERKASYSQYALQTLSPHFLKASHSHFEKEFGTLVEPLKLSDFGTIDHQKKAGVSFDSEFSYKIRNIALKNKVTVFNLLFSIVGYLLSCFSNQKDICIGVPVTNRNRSQYKNIIGMFVNTLPVRLNYENLHTVEEMNKYVNNQFIEALKYKEFSLEEIIKISRDKTENDISQLFNVLFVMNEIEDFNFSIDNTTFEKMSADNKDVKYDLLFEVLDNTKDNTFSISLEYDNKKYSNQLANRLLQSLQKILMEVVDKQKNNLSDIKIISEIEEQTLQSFLTWKQFTGKQQKLHEPFENLVKQFPNKIVVKDKNTSMTTTELMQKSNIVGNFLQRQGVNNNKKVAIIVNKSVNMMVTILGVLKSGAAYVPIEPSLPEERVKYILDDSCCDFIISEEPFYNGKINSETISNILNEEPDISKVESDSTYKDLCYIIYTSGSTGDPKGVMLTHEAVMNRLLWMQNAYPITKNDIILQKTSFGFDVSIWELFGWTFEGAVLYFLENGEEKDPQRIIELINSQNISKLHFVPSMLNVFLEFCERENKDSLKSLSIVFSSGEALTKEQVIKFYSIFDNDKPQLINLYGPTETAIEVTYFDCSNLDYKSEDVPIGEPLDNVEAYVLNDKKQKCPIGVVGELYIGGIQVAQGYINKEDATKKSFVRLPKISNSRLYATGDLVKWTSEGKLIFIGRSDDQVKIRGYRIELGEIEKYLKKVSQKNCLVSLQNKLSKNNKSLIAYIESSTTIDESKIKEELKTLLPQYMVPSHIYIVPEFPINKSGKVDRKLLDSMYSSKHIAPKEGLIKSSNLTEDIKSVWSNILDYSIDSFSEDDNFFSLGGDSIKAISMASKLISKGYKVSVKEILKNPTIAQLTKIVVKSNQIEEDSELDNSVPLTPISQWFWKQNFQVRTHWNQAVVLVSKDKINDEFLRIAIEKIIDEHTILRSQLDNNSLSIDNQKDAQRFYDYQEIDICGWDDKAKIINSYVYNILSKSSKLINIVKFICDDCERIVLSIHHLLIDTISWKILIEDFCSYYGQLRNGQSLNSSFKTTSFITWANRINTLSVKFSESNMEKKYWDNIVQTPVDLINQDGVINPGSIKDRKHSRIKLEKEISSQLSDISVSNSHVTQEHILLTSVLMALKKSYSISNIPILMEGYGREEYLTQTTLARSIGWFTNTYPLVFKVKDDVLQTLIQVKDIINRVPHNGIGYGLLHLVNSNLQDLDPEISFNFLGEISSESSTQFMTLDNIELDCLINKSNSNPYLIEFSVFFLKGELFVDVYFDSTLISQEDVEIMNQNFVQTINELINCSEDISTMRSISDVTNETFKYESNNLPIVNDKNIDKIRKTLPMQSNILFLEQFQKNRNIYHEQFKVDFKGRLNKKIFDKAVQFVVDQYEALRTSFDLTTFGEPAQIIKQNNTISIDAYTFESPRQDSEAAVKKLENEFLDIPFDTQESDLFRITILEFKDQEVSLIFDYHHIILDGWSMLIVLRKIFTCYTKLLKDATYINEEENINIDDYFDYKDLFETESAKRYWKNFLENIGENLNLENYFDRNLEGKTIEHNIGEYRFSISKQQDKQIRQFCENLNCTTNDFAHLIWSTILYKYLKSQSQVFFYTVSGRDGDINIENEVGLFINTIPQVTNINDDSSISSIVESIHLNISNAFGYSQLPLSEILQQSQVSHDQINTLLVYENFPIHKDDFIAELSDSQLEFQTYKATEATTYDLTLIFSEEEEKISIRILYNPHKYSNQYISILGKNIQGIIDDLVTKNYFREITLPDNTFNEALQSVEDKLDFNF</sequence>
<dbReference type="GO" id="GO:0043041">
    <property type="term" value="P:amino acid activation for nonribosomal peptide biosynthetic process"/>
    <property type="evidence" value="ECO:0007669"/>
    <property type="project" value="TreeGrafter"/>
</dbReference>
<dbReference type="Pfam" id="PF00668">
    <property type="entry name" value="Condensation"/>
    <property type="match status" value="3"/>
</dbReference>
<dbReference type="Gene3D" id="3.30.300.30">
    <property type="match status" value="2"/>
</dbReference>
<dbReference type="GO" id="GO:0031177">
    <property type="term" value="F:phosphopantetheine binding"/>
    <property type="evidence" value="ECO:0007669"/>
    <property type="project" value="TreeGrafter"/>
</dbReference>
<dbReference type="SUPFAM" id="SSF52777">
    <property type="entry name" value="CoA-dependent acyltransferases"/>
    <property type="match status" value="6"/>
</dbReference>
<dbReference type="Pfam" id="PF00550">
    <property type="entry name" value="PP-binding"/>
    <property type="match status" value="2"/>
</dbReference>
<dbReference type="Gene3D" id="3.30.559.10">
    <property type="entry name" value="Chloramphenicol acetyltransferase-like domain"/>
    <property type="match status" value="3"/>
</dbReference>
<dbReference type="PANTHER" id="PTHR45527">
    <property type="entry name" value="NONRIBOSOMAL PEPTIDE SYNTHETASE"/>
    <property type="match status" value="1"/>
</dbReference>
<evidence type="ECO:0000256" key="3">
    <source>
        <dbReference type="ARBA" id="ARBA00022553"/>
    </source>
</evidence>
<dbReference type="NCBIfam" id="TIGR01733">
    <property type="entry name" value="AA-adenyl-dom"/>
    <property type="match status" value="2"/>
</dbReference>
<dbReference type="HOGENOM" id="CLU_000022_0_5_9"/>
<dbReference type="SMR" id="Q8DTJ5"/>